<dbReference type="InterPro" id="IPR037062">
    <property type="entry name" value="Malic_N_dom_sf"/>
</dbReference>
<evidence type="ECO:0000259" key="12">
    <source>
        <dbReference type="SMART" id="SM01274"/>
    </source>
</evidence>
<dbReference type="AlphaFoldDB" id="A0A316G693"/>
<evidence type="ECO:0000313" key="14">
    <source>
        <dbReference type="Proteomes" id="UP000245390"/>
    </source>
</evidence>
<feature type="active site" description="Proton acceptor" evidence="8">
    <location>
        <position position="127"/>
    </location>
</feature>
<keyword evidence="14" id="KW-1185">Reference proteome</keyword>
<dbReference type="InterPro" id="IPR012301">
    <property type="entry name" value="Malic_N_dom"/>
</dbReference>
<dbReference type="InterPro" id="IPR042113">
    <property type="entry name" value="P_AcTrfase_dom1"/>
</dbReference>
<dbReference type="GO" id="GO:0046872">
    <property type="term" value="F:metal ion binding"/>
    <property type="evidence" value="ECO:0007669"/>
    <property type="project" value="UniProtKB-KW"/>
</dbReference>
<keyword evidence="7" id="KW-0511">Multifunctional enzyme</keyword>
<dbReference type="GO" id="GO:0016616">
    <property type="term" value="F:oxidoreductase activity, acting on the CH-OH group of donors, NAD or NADP as acceptor"/>
    <property type="evidence" value="ECO:0007669"/>
    <property type="project" value="InterPro"/>
</dbReference>
<evidence type="ECO:0000256" key="5">
    <source>
        <dbReference type="ARBA" id="ARBA00022723"/>
    </source>
</evidence>
<dbReference type="InterPro" id="IPR046346">
    <property type="entry name" value="Aminoacid_DH-like_N_sf"/>
</dbReference>
<feature type="domain" description="Malic enzyme N-terminal" evidence="12">
    <location>
        <begin position="51"/>
        <end position="184"/>
    </location>
</feature>
<accession>A0A316G693</accession>
<evidence type="ECO:0000256" key="3">
    <source>
        <dbReference type="ARBA" id="ARBA00007686"/>
    </source>
</evidence>
<dbReference type="Pfam" id="PF01515">
    <property type="entry name" value="PTA_PTB"/>
    <property type="match status" value="1"/>
</dbReference>
<dbReference type="EMBL" id="QGGV01000005">
    <property type="protein sequence ID" value="PWK56163.1"/>
    <property type="molecule type" value="Genomic_DNA"/>
</dbReference>
<gene>
    <name evidence="13" type="ORF">C8D95_105230</name>
</gene>
<dbReference type="GO" id="GO:0051287">
    <property type="term" value="F:NAD binding"/>
    <property type="evidence" value="ECO:0007669"/>
    <property type="project" value="InterPro"/>
</dbReference>
<feature type="binding site" evidence="10">
    <location>
        <position position="320"/>
    </location>
    <ligand>
        <name>a divalent metal cation</name>
        <dbReference type="ChEBI" id="CHEBI:60240"/>
    </ligand>
</feature>
<dbReference type="SMART" id="SM01274">
    <property type="entry name" value="malic"/>
    <property type="match status" value="1"/>
</dbReference>
<dbReference type="SUPFAM" id="SSF53659">
    <property type="entry name" value="Isocitrate/Isopropylmalate dehydrogenase-like"/>
    <property type="match status" value="1"/>
</dbReference>
<dbReference type="PIRSF" id="PIRSF036684">
    <property type="entry name" value="ME_PTA"/>
    <property type="match status" value="1"/>
</dbReference>
<evidence type="ECO:0000256" key="6">
    <source>
        <dbReference type="ARBA" id="ARBA00023002"/>
    </source>
</evidence>
<dbReference type="Pfam" id="PF03949">
    <property type="entry name" value="Malic_M"/>
    <property type="match status" value="1"/>
</dbReference>
<dbReference type="SUPFAM" id="SSF53223">
    <property type="entry name" value="Aminoacid dehydrogenase-like, N-terminal domain"/>
    <property type="match status" value="1"/>
</dbReference>
<dbReference type="GO" id="GO:0016746">
    <property type="term" value="F:acyltransferase activity"/>
    <property type="evidence" value="ECO:0007669"/>
    <property type="project" value="InterPro"/>
</dbReference>
<dbReference type="InterPro" id="IPR045213">
    <property type="entry name" value="Malic_NAD-bd_bact_type"/>
</dbReference>
<evidence type="ECO:0000256" key="1">
    <source>
        <dbReference type="ARBA" id="ARBA00001936"/>
    </source>
</evidence>
<dbReference type="InterPro" id="IPR002505">
    <property type="entry name" value="PTA_PTB"/>
</dbReference>
<comment type="caution">
    <text evidence="13">The sequence shown here is derived from an EMBL/GenBank/DDBJ whole genome shotgun (WGS) entry which is preliminary data.</text>
</comment>
<evidence type="ECO:0000256" key="10">
    <source>
        <dbReference type="PIRSR" id="PIRSR036684-3"/>
    </source>
</evidence>
<dbReference type="Gene3D" id="3.40.50.720">
    <property type="entry name" value="NAD(P)-binding Rossmann-like Domain"/>
    <property type="match status" value="1"/>
</dbReference>
<sequence>MSPIDAKEQWGYAPVQDCLTLNYPGEDAMTNDTREIALRQAALDYHEFPKPGKLEIRATKPLANGRDLARAYSPGVAEACLEIKADPLTASRYTARGNMVAVVTNGTAVLGLGNIGALAAKPVMEGKAVLFKKFGNIDCFDIELNESDPEKLADIVCALEPTFGAINLEDIKAPDCFIVEKLCHERMNIPVFHDDQHGTAIVVAAAAMNAMTVSDRRFEDIKVVSTGGGAAGIACLNMLLKLGVRRENVFLCDLAGLVHEGRTVEMTPQKAEFAQPGGPRSLGDVIEGADLFLGLSGPGVMTPDMVTRMNRPPIIFALANPTPEIDPVLARAAAPDAIIATGRSDVPNQVNNVLCFPFIFRGALDVGATGINDEMKLACAEAIAKLARATTSAEAAAAYKGEEMTFGPNYLIPKPFDPRLMGVVASAVALAAMETGVATKPIADVGAYKRKLDGSVFKSTMIMRPVFEAAATARRRIIFAEGENERVLRAATAMIEETTDVPILIGRPDVVSSRIERLGLPMRAGEDFELVNPENDPRYRDYWQDYHTLMERRGVTPELSRAIMRTNTTAIAAVMVHRGEADSLICGTFGQYLWHLRYITEVLATEGRHPIGALSLLILEDGPLFVADTHVHPEPTPEQIAEVVVGAARHVRRFGLEPKIALCSHSQFGNLDCDTGRRMRAALAILDAEPRDFLYEGEMHTDTALDIEIRERIMPNSRFQGPANVLVFANTDAASAVRNILKMKAGGLEVGPILMGMANRAHIVTPSITARGLLNISALAGTPVSIYG</sequence>
<evidence type="ECO:0000256" key="4">
    <source>
        <dbReference type="ARBA" id="ARBA00008756"/>
    </source>
</evidence>
<dbReference type="SMART" id="SM00919">
    <property type="entry name" value="Malic_M"/>
    <property type="match status" value="1"/>
</dbReference>
<comment type="similarity">
    <text evidence="3">In the N-terminal section; belongs to the malic enzymes family.</text>
</comment>
<dbReference type="InterPro" id="IPR012302">
    <property type="entry name" value="Malic_NAD-bd"/>
</dbReference>
<feature type="binding site" evidence="9">
    <location>
        <position position="170"/>
    </location>
    <ligand>
        <name>a divalent metal cation</name>
        <dbReference type="ChEBI" id="CHEBI:60240"/>
    </ligand>
</feature>
<dbReference type="PANTHER" id="PTHR43237:SF4">
    <property type="entry name" value="NADP-DEPENDENT MALIC ENZYME"/>
    <property type="match status" value="1"/>
</dbReference>
<dbReference type="CDD" id="cd05311">
    <property type="entry name" value="NAD_bind_2_malic_enz"/>
    <property type="match status" value="1"/>
</dbReference>
<reference evidence="13 14" key="1">
    <citation type="submission" date="2018-05" db="EMBL/GenBank/DDBJ databases">
        <title>Genomic Encyclopedia of Type Strains, Phase IV (KMG-IV): sequencing the most valuable type-strain genomes for metagenomic binning, comparative biology and taxonomic classification.</title>
        <authorList>
            <person name="Goeker M."/>
        </authorList>
    </citation>
    <scope>NUCLEOTIDE SEQUENCE [LARGE SCALE GENOMIC DNA]</scope>
    <source>
        <strain evidence="13 14">DSM 103371</strain>
    </source>
</reference>
<name>A0A316G693_9RHOB</name>
<dbReference type="GO" id="GO:0006108">
    <property type="term" value="P:malate metabolic process"/>
    <property type="evidence" value="ECO:0007669"/>
    <property type="project" value="InterPro"/>
</dbReference>
<keyword evidence="10" id="KW-0521">NADP</keyword>
<dbReference type="Pfam" id="PF12434">
    <property type="entry name" value="Malate_DH"/>
    <property type="match status" value="1"/>
</dbReference>
<dbReference type="FunFam" id="3.40.50.720:FF:000095">
    <property type="entry name" value="NADP-dependent malic enzyme"/>
    <property type="match status" value="1"/>
</dbReference>
<keyword evidence="6" id="KW-0560">Oxidoreductase</keyword>
<feature type="domain" description="Malic enzyme NAD-binding" evidence="11">
    <location>
        <begin position="196"/>
        <end position="433"/>
    </location>
</feature>
<feature type="binding site" evidence="10">
    <location>
        <begin position="109"/>
        <end position="116"/>
    </location>
    <ligand>
        <name>NADP(+)</name>
        <dbReference type="ChEBI" id="CHEBI:58349"/>
    </ligand>
</feature>
<evidence type="ECO:0000256" key="7">
    <source>
        <dbReference type="ARBA" id="ARBA00023268"/>
    </source>
</evidence>
<organism evidence="13 14">
    <name type="scientific">Silicimonas algicola</name>
    <dbReference type="NCBI Taxonomy" id="1826607"/>
    <lineage>
        <taxon>Bacteria</taxon>
        <taxon>Pseudomonadati</taxon>
        <taxon>Pseudomonadota</taxon>
        <taxon>Alphaproteobacteria</taxon>
        <taxon>Rhodobacterales</taxon>
        <taxon>Paracoccaceae</taxon>
    </lineage>
</organism>
<dbReference type="InterPro" id="IPR032683">
    <property type="entry name" value="Malate_DH"/>
</dbReference>
<feature type="binding site" evidence="9">
    <location>
        <position position="169"/>
    </location>
    <ligand>
        <name>a divalent metal cation</name>
        <dbReference type="ChEBI" id="CHEBI:60240"/>
    </ligand>
</feature>
<dbReference type="Pfam" id="PF00390">
    <property type="entry name" value="malic"/>
    <property type="match status" value="1"/>
</dbReference>
<dbReference type="InterPro" id="IPR051674">
    <property type="entry name" value="Malate_Decarboxylase"/>
</dbReference>
<feature type="binding site" evidence="10">
    <location>
        <position position="195"/>
    </location>
    <ligand>
        <name>a divalent metal cation</name>
        <dbReference type="ChEBI" id="CHEBI:60240"/>
    </ligand>
</feature>
<dbReference type="SUPFAM" id="SSF51735">
    <property type="entry name" value="NAD(P)-binding Rossmann-fold domains"/>
    <property type="match status" value="1"/>
</dbReference>
<dbReference type="InterPro" id="IPR012188">
    <property type="entry name" value="ME_PTA"/>
</dbReference>
<dbReference type="FunFam" id="3.40.50.10380:FF:000003">
    <property type="entry name" value="NADP-dependent malic enzyme"/>
    <property type="match status" value="1"/>
</dbReference>
<evidence type="ECO:0000313" key="13">
    <source>
        <dbReference type="EMBL" id="PWK56163.1"/>
    </source>
</evidence>
<protein>
    <submittedName>
        <fullName evidence="13">Malate dehydrogenase (Oxaloacetate-decarboxylating)(NADP+)</fullName>
    </submittedName>
</protein>
<evidence type="ECO:0000256" key="8">
    <source>
        <dbReference type="PIRSR" id="PIRSR036684-1"/>
    </source>
</evidence>
<evidence type="ECO:0000256" key="2">
    <source>
        <dbReference type="ARBA" id="ARBA00001946"/>
    </source>
</evidence>
<dbReference type="InterPro" id="IPR042112">
    <property type="entry name" value="P_AcTrfase_dom2"/>
</dbReference>
<dbReference type="InterPro" id="IPR015884">
    <property type="entry name" value="Malic_enzyme_CS"/>
</dbReference>
<keyword evidence="5 9" id="KW-0479">Metal-binding</keyword>
<dbReference type="Proteomes" id="UP000245390">
    <property type="component" value="Unassembled WGS sequence"/>
</dbReference>
<comment type="cofactor">
    <cofactor evidence="2">
        <name>Mg(2+)</name>
        <dbReference type="ChEBI" id="CHEBI:18420"/>
    </cofactor>
</comment>
<evidence type="ECO:0000256" key="9">
    <source>
        <dbReference type="PIRSR" id="PIRSR036684-2"/>
    </source>
</evidence>
<comment type="similarity">
    <text evidence="4">In the C-terminal section; belongs to the phosphate acetyltransferase and butyryltransferase family.</text>
</comment>
<dbReference type="GO" id="GO:0004470">
    <property type="term" value="F:malic enzyme activity"/>
    <property type="evidence" value="ECO:0007669"/>
    <property type="project" value="InterPro"/>
</dbReference>
<dbReference type="PANTHER" id="PTHR43237">
    <property type="entry name" value="NADP-DEPENDENT MALIC ENZYME"/>
    <property type="match status" value="1"/>
</dbReference>
<comment type="cofactor">
    <cofactor evidence="1">
        <name>Mn(2+)</name>
        <dbReference type="ChEBI" id="CHEBI:29035"/>
    </cofactor>
</comment>
<dbReference type="Gene3D" id="3.40.50.10950">
    <property type="match status" value="1"/>
</dbReference>
<dbReference type="Gene3D" id="3.40.50.10750">
    <property type="entry name" value="Isocitrate/Isopropylmalate dehydrogenase-like"/>
    <property type="match status" value="1"/>
</dbReference>
<dbReference type="PROSITE" id="PS00331">
    <property type="entry name" value="MALIC_ENZYMES"/>
    <property type="match status" value="1"/>
</dbReference>
<evidence type="ECO:0000259" key="11">
    <source>
        <dbReference type="SMART" id="SM00919"/>
    </source>
</evidence>
<dbReference type="Gene3D" id="3.40.50.10380">
    <property type="entry name" value="Malic enzyme, N-terminal domain"/>
    <property type="match status" value="1"/>
</dbReference>
<dbReference type="InterPro" id="IPR036291">
    <property type="entry name" value="NAD(P)-bd_dom_sf"/>
</dbReference>
<proteinExistence type="inferred from homology"/>